<dbReference type="VEuPathDB" id="FungiDB:RhiirA1_464126"/>
<feature type="transmembrane region" description="Helical" evidence="1">
    <location>
        <begin position="156"/>
        <end position="179"/>
    </location>
</feature>
<organism evidence="2 3">
    <name type="scientific">Rhizophagus irregularis</name>
    <dbReference type="NCBI Taxonomy" id="588596"/>
    <lineage>
        <taxon>Eukaryota</taxon>
        <taxon>Fungi</taxon>
        <taxon>Fungi incertae sedis</taxon>
        <taxon>Mucoromycota</taxon>
        <taxon>Glomeromycotina</taxon>
        <taxon>Glomeromycetes</taxon>
        <taxon>Glomerales</taxon>
        <taxon>Glomeraceae</taxon>
        <taxon>Rhizophagus</taxon>
    </lineage>
</organism>
<reference evidence="2 3" key="2">
    <citation type="submission" date="2017-09" db="EMBL/GenBank/DDBJ databases">
        <title>Extensive intraspecific genome diversity in a model arbuscular mycorrhizal fungus.</title>
        <authorList>
            <person name="Chen E.C."/>
            <person name="Morin E."/>
            <person name="Beaudet D."/>
            <person name="Noel J."/>
            <person name="Ndikumana S."/>
            <person name="Charron P."/>
            <person name="St-Onge C."/>
            <person name="Giorgi J."/>
            <person name="Grigoriev I.V."/>
            <person name="Roux C."/>
            <person name="Martin F.M."/>
            <person name="Corradi N."/>
        </authorList>
    </citation>
    <scope>NUCLEOTIDE SEQUENCE [LARGE SCALE GENOMIC DNA]</scope>
    <source>
        <strain evidence="2 3">A5</strain>
    </source>
</reference>
<comment type="caution">
    <text evidence="2">The sequence shown here is derived from an EMBL/GenBank/DDBJ whole genome shotgun (WGS) entry which is preliminary data.</text>
</comment>
<accession>A0A2N0PI27</accession>
<keyword evidence="1" id="KW-0812">Transmembrane</keyword>
<feature type="transmembrane region" description="Helical" evidence="1">
    <location>
        <begin position="262"/>
        <end position="286"/>
    </location>
</feature>
<name>A0A2N0PI27_9GLOM</name>
<protein>
    <submittedName>
        <fullName evidence="2">Uncharacterized protein</fullName>
    </submittedName>
</protein>
<dbReference type="EMBL" id="LLXJ01000755">
    <property type="protein sequence ID" value="PKC06476.1"/>
    <property type="molecule type" value="Genomic_DNA"/>
</dbReference>
<feature type="transmembrane region" description="Helical" evidence="1">
    <location>
        <begin position="292"/>
        <end position="311"/>
    </location>
</feature>
<evidence type="ECO:0000313" key="3">
    <source>
        <dbReference type="Proteomes" id="UP000232722"/>
    </source>
</evidence>
<feature type="transmembrane region" description="Helical" evidence="1">
    <location>
        <begin position="185"/>
        <end position="208"/>
    </location>
</feature>
<reference evidence="2 3" key="1">
    <citation type="submission" date="2016-04" db="EMBL/GenBank/DDBJ databases">
        <title>Genome analyses suggest a sexual origin of heterokaryosis in a supposedly ancient asexual fungus.</title>
        <authorList>
            <person name="Ropars J."/>
            <person name="Sedzielewska K."/>
            <person name="Noel J."/>
            <person name="Charron P."/>
            <person name="Farinelli L."/>
            <person name="Marton T."/>
            <person name="Kruger M."/>
            <person name="Pelin A."/>
            <person name="Brachmann A."/>
            <person name="Corradi N."/>
        </authorList>
    </citation>
    <scope>NUCLEOTIDE SEQUENCE [LARGE SCALE GENOMIC DNA]</scope>
    <source>
        <strain evidence="2 3">A5</strain>
    </source>
</reference>
<gene>
    <name evidence="2" type="ORF">RhiirA5_419527</name>
</gene>
<evidence type="ECO:0000313" key="2">
    <source>
        <dbReference type="EMBL" id="PKC06476.1"/>
    </source>
</evidence>
<keyword evidence="1" id="KW-0472">Membrane</keyword>
<sequence length="567" mass="63810">MTEVTEQQTPSPEDIWREFALGMRDFTGLLTLIGSDAVDNSIGRIAIDPVSFIMSIISSFGLIGLTRNLLKQTIGLYTSKALGFDTRGLASTYKNPFNNEFYHLRGVIQARELTKDGELYNLPGSVRTYFLCLRGVRAWKDKVINYADIKPTIIIIYWKLGCLAVVTAIFSLLRLLAVIRIVDSIGFTAIISYINAVLLALFGFTVWFQYINTIFNGEDKTSLIWLVTTTRDSYNRERSMHYTVLIGFKPTNREEEANKPWLLVRILAGIAMVTSVISYVAILSSLQGKSSVYIAIWLAVECILCLLRMIVWATPKVKALLSPSSDSPIQHINSSDEKVWERKSWFTTAPVKQWSLFSGMPSGSDIDAKLHTTLCPDEKGKSIWMNSTLLKLMQAGLVNDIGIGSNDVSLILMSSPTGRCKFIKKYNLDTVEKDILEECTSQLLVMNNIGLEKFGIPKWALGHGITAVGRRFNHYGHKEIWIVVQCPEEPYEAMQRSTRPTRKIDRTGYSIINETRFKVHVKATASSEGISVDEIGEPQPIDKFNLPSFNIKVEMSDQPKYADMVYD</sequence>
<proteinExistence type="predicted"/>
<dbReference type="AlphaFoldDB" id="A0A2N0PI27"/>
<evidence type="ECO:0000256" key="1">
    <source>
        <dbReference type="SAM" id="Phobius"/>
    </source>
</evidence>
<dbReference type="Proteomes" id="UP000232722">
    <property type="component" value="Unassembled WGS sequence"/>
</dbReference>
<keyword evidence="1" id="KW-1133">Transmembrane helix</keyword>